<proteinExistence type="predicted"/>
<dbReference type="Proteomes" id="UP000694420">
    <property type="component" value="Unplaced"/>
</dbReference>
<accession>A0A8C6YKK4</accession>
<protein>
    <submittedName>
        <fullName evidence="1">Uncharacterized protein</fullName>
    </submittedName>
</protein>
<name>A0A8C6YKK4_NOTPE</name>
<evidence type="ECO:0000313" key="2">
    <source>
        <dbReference type="Proteomes" id="UP000694420"/>
    </source>
</evidence>
<organism evidence="1 2">
    <name type="scientific">Nothoprocta perdicaria</name>
    <name type="common">Chilean tinamou</name>
    <name type="synonym">Crypturus perdicarius</name>
    <dbReference type="NCBI Taxonomy" id="30464"/>
    <lineage>
        <taxon>Eukaryota</taxon>
        <taxon>Metazoa</taxon>
        <taxon>Chordata</taxon>
        <taxon>Craniata</taxon>
        <taxon>Vertebrata</taxon>
        <taxon>Euteleostomi</taxon>
        <taxon>Archelosauria</taxon>
        <taxon>Archosauria</taxon>
        <taxon>Dinosauria</taxon>
        <taxon>Saurischia</taxon>
        <taxon>Theropoda</taxon>
        <taxon>Coelurosauria</taxon>
        <taxon>Aves</taxon>
        <taxon>Palaeognathae</taxon>
        <taxon>Tinamiformes</taxon>
        <taxon>Tinamidae</taxon>
        <taxon>Nothoprocta</taxon>
    </lineage>
</organism>
<dbReference type="Ensembl" id="ENSNPET00000000247.1">
    <property type="protein sequence ID" value="ENSNPEP00000000239.1"/>
    <property type="gene ID" value="ENSNPEG00000000233.1"/>
</dbReference>
<evidence type="ECO:0000313" key="1">
    <source>
        <dbReference type="Ensembl" id="ENSNPEP00000000239.1"/>
    </source>
</evidence>
<sequence length="65" mass="7361">KRRNLILVWVKIKSNQKKKSPNSASHSSNLVGCGFVFSVCQKIFHLFILFTGQHLPLFEGPLSPH</sequence>
<reference evidence="1" key="2">
    <citation type="submission" date="2025-09" db="UniProtKB">
        <authorList>
            <consortium name="Ensembl"/>
        </authorList>
    </citation>
    <scope>IDENTIFICATION</scope>
</reference>
<keyword evidence="2" id="KW-1185">Reference proteome</keyword>
<reference evidence="1" key="1">
    <citation type="submission" date="2025-08" db="UniProtKB">
        <authorList>
            <consortium name="Ensembl"/>
        </authorList>
    </citation>
    <scope>IDENTIFICATION</scope>
</reference>
<dbReference type="AlphaFoldDB" id="A0A8C6YKK4"/>